<evidence type="ECO:0000313" key="2">
    <source>
        <dbReference type="Proteomes" id="UP000198870"/>
    </source>
</evidence>
<reference evidence="1 2" key="1">
    <citation type="submission" date="2016-10" db="EMBL/GenBank/DDBJ databases">
        <authorList>
            <person name="de Groot N.N."/>
        </authorList>
    </citation>
    <scope>NUCLEOTIDE SEQUENCE [LARGE SCALE GENOMIC DNA]</scope>
    <source>
        <strain evidence="1 2">AA1</strain>
    </source>
</reference>
<dbReference type="Gene3D" id="2.160.10.10">
    <property type="entry name" value="Hexapeptide repeat proteins"/>
    <property type="match status" value="1"/>
</dbReference>
<dbReference type="Proteomes" id="UP000198870">
    <property type="component" value="Unassembled WGS sequence"/>
</dbReference>
<dbReference type="InterPro" id="IPR001451">
    <property type="entry name" value="Hexapep"/>
</dbReference>
<organism evidence="1 2">
    <name type="scientific">Desulfoluna spongiiphila</name>
    <dbReference type="NCBI Taxonomy" id="419481"/>
    <lineage>
        <taxon>Bacteria</taxon>
        <taxon>Pseudomonadati</taxon>
        <taxon>Thermodesulfobacteriota</taxon>
        <taxon>Desulfobacteria</taxon>
        <taxon>Desulfobacterales</taxon>
        <taxon>Desulfolunaceae</taxon>
        <taxon>Desulfoluna</taxon>
    </lineage>
</organism>
<evidence type="ECO:0000313" key="1">
    <source>
        <dbReference type="EMBL" id="SCY30283.1"/>
    </source>
</evidence>
<dbReference type="RefSeq" id="WP_302846769.1">
    <property type="nucleotide sequence ID" value="NZ_FMUX01000006.1"/>
</dbReference>
<dbReference type="EMBL" id="FMUX01000006">
    <property type="protein sequence ID" value="SCY30283.1"/>
    <property type="molecule type" value="Genomic_DNA"/>
</dbReference>
<accession>A0A1G5ETI6</accession>
<dbReference type="InterPro" id="IPR011004">
    <property type="entry name" value="Trimer_LpxA-like_sf"/>
</dbReference>
<dbReference type="GO" id="GO:0016740">
    <property type="term" value="F:transferase activity"/>
    <property type="evidence" value="ECO:0007669"/>
    <property type="project" value="UniProtKB-KW"/>
</dbReference>
<dbReference type="CDD" id="cd04647">
    <property type="entry name" value="LbH_MAT_like"/>
    <property type="match status" value="1"/>
</dbReference>
<dbReference type="PANTHER" id="PTHR23416">
    <property type="entry name" value="SIALIC ACID SYNTHASE-RELATED"/>
    <property type="match status" value="1"/>
</dbReference>
<dbReference type="AlphaFoldDB" id="A0A1G5ETI6"/>
<name>A0A1G5ETI6_9BACT</name>
<protein>
    <submittedName>
        <fullName evidence="1">Hexapeptide repeat of succinyl-transferase</fullName>
    </submittedName>
</protein>
<dbReference type="SUPFAM" id="SSF51161">
    <property type="entry name" value="Trimeric LpxA-like enzymes"/>
    <property type="match status" value="1"/>
</dbReference>
<proteinExistence type="predicted"/>
<keyword evidence="2" id="KW-1185">Reference proteome</keyword>
<dbReference type="STRING" id="419481.SAMN05216233_106210"/>
<keyword evidence="1" id="KW-0808">Transferase</keyword>
<dbReference type="InterPro" id="IPR051159">
    <property type="entry name" value="Hexapeptide_acetyltransf"/>
</dbReference>
<sequence>MEPPVKETLRNLFLGVLSRLIRLMAPVGRLLPRHIYTARFMARIPSADATTQCDGPVRIIGSGCITLGKRCRIGRECEFTTEEQGEIILEDNIRINRGTTLTSYAQVRIGTFAIIGEFTSIRDANHGTEMGTPMRLQPHTAAPIIIGRDVWIGRGCCILPGVTIGDGAIIGANSVVTKDIPSHTLAAGAPATVLRERQKRHP</sequence>
<gene>
    <name evidence="1" type="ORF">SAMN05216233_106210</name>
</gene>
<dbReference type="Pfam" id="PF00132">
    <property type="entry name" value="Hexapep"/>
    <property type="match status" value="1"/>
</dbReference>